<evidence type="ECO:0000259" key="9">
    <source>
        <dbReference type="Pfam" id="PF13231"/>
    </source>
</evidence>
<dbReference type="PANTHER" id="PTHR33908:SF11">
    <property type="entry name" value="MEMBRANE PROTEIN"/>
    <property type="match status" value="1"/>
</dbReference>
<dbReference type="Proteomes" id="UP000885830">
    <property type="component" value="Unassembled WGS sequence"/>
</dbReference>
<keyword evidence="7 8" id="KW-0472">Membrane</keyword>
<protein>
    <submittedName>
        <fullName evidence="10">Glycosyltransferase family 39 protein</fullName>
    </submittedName>
</protein>
<dbReference type="GO" id="GO:0009103">
    <property type="term" value="P:lipopolysaccharide biosynthetic process"/>
    <property type="evidence" value="ECO:0007669"/>
    <property type="project" value="UniProtKB-ARBA"/>
</dbReference>
<evidence type="ECO:0000256" key="7">
    <source>
        <dbReference type="ARBA" id="ARBA00023136"/>
    </source>
</evidence>
<comment type="caution">
    <text evidence="10">The sequence shown here is derived from an EMBL/GenBank/DDBJ whole genome shotgun (WGS) entry which is preliminary data.</text>
</comment>
<evidence type="ECO:0000313" key="10">
    <source>
        <dbReference type="EMBL" id="HHL43100.1"/>
    </source>
</evidence>
<keyword evidence="5 8" id="KW-0812">Transmembrane</keyword>
<dbReference type="EMBL" id="DRMJ01000292">
    <property type="protein sequence ID" value="HHL43100.1"/>
    <property type="molecule type" value="Genomic_DNA"/>
</dbReference>
<proteinExistence type="predicted"/>
<evidence type="ECO:0000256" key="3">
    <source>
        <dbReference type="ARBA" id="ARBA00022676"/>
    </source>
</evidence>
<feature type="transmembrane region" description="Helical" evidence="8">
    <location>
        <begin position="110"/>
        <end position="127"/>
    </location>
</feature>
<keyword evidence="6 8" id="KW-1133">Transmembrane helix</keyword>
<feature type="transmembrane region" description="Helical" evidence="8">
    <location>
        <begin position="337"/>
        <end position="357"/>
    </location>
</feature>
<feature type="transmembrane region" description="Helical" evidence="8">
    <location>
        <begin position="307"/>
        <end position="325"/>
    </location>
</feature>
<feature type="transmembrane region" description="Helical" evidence="8">
    <location>
        <begin position="282"/>
        <end position="301"/>
    </location>
</feature>
<evidence type="ECO:0000256" key="1">
    <source>
        <dbReference type="ARBA" id="ARBA00004651"/>
    </source>
</evidence>
<feature type="domain" description="Glycosyltransferase RgtA/B/C/D-like" evidence="9">
    <location>
        <begin position="59"/>
        <end position="219"/>
    </location>
</feature>
<comment type="subcellular location">
    <subcellularLocation>
        <location evidence="1">Cell membrane</location>
        <topology evidence="1">Multi-pass membrane protein</topology>
    </subcellularLocation>
</comment>
<dbReference type="Pfam" id="PF13231">
    <property type="entry name" value="PMT_2"/>
    <property type="match status" value="1"/>
</dbReference>
<accession>A0A7C5R0J0</accession>
<evidence type="ECO:0000256" key="4">
    <source>
        <dbReference type="ARBA" id="ARBA00022679"/>
    </source>
</evidence>
<dbReference type="InterPro" id="IPR050297">
    <property type="entry name" value="LipidA_mod_glycosyltrf_83"/>
</dbReference>
<evidence type="ECO:0000256" key="5">
    <source>
        <dbReference type="ARBA" id="ARBA00022692"/>
    </source>
</evidence>
<dbReference type="GO" id="GO:0016763">
    <property type="term" value="F:pentosyltransferase activity"/>
    <property type="evidence" value="ECO:0007669"/>
    <property type="project" value="TreeGrafter"/>
</dbReference>
<feature type="transmembrane region" description="Helical" evidence="8">
    <location>
        <begin position="156"/>
        <end position="189"/>
    </location>
</feature>
<sequence>MSAKPSVSNDPSRQRFLLAVLIGLSVLRLLGLLASPLNLHGDEAQYWAWSQQLDWGYFSKPPMIAWVIAATTSVFGHAEWGVRISSILIHPLTAYLIYRTGRFVFNERTGVWAALVYFLMPAVWLSSGIVSTDVPLLLFWVIALNGFFHLRETPKWSWALVLGLGIGFGFLSKYAMLFFLPALLIAALVDPKSRKALISRYGVFAGILSFTILSPNIWWNKVHDFATLSHTAANANLKGVPIHPGELFEFIISQLAVFGPVTFILLALAVSKSLQAGLKSKPGLLALFVISPLSIICLEAFLSRANANWAVTAYIGGALLVGYFGSRFWRNILKWGVVFNVLFGGFVVLTGIFPTLANTIGQANGFKRLRGWPETTIKISKLAMEGHNGRRFQAIATDNRLVFYDLKFYGIEDSTGLPLYMWKQFAQNTNHADATAPLPPSEIGDPPVLLINHYDNFHSKFERDFKRLDPLTPIWVDLGGGKIRVLKTYAAYGYTPVTQGGD</sequence>
<evidence type="ECO:0000256" key="2">
    <source>
        <dbReference type="ARBA" id="ARBA00022475"/>
    </source>
</evidence>
<gene>
    <name evidence="10" type="ORF">ENJ42_05745</name>
</gene>
<keyword evidence="4" id="KW-0808">Transferase</keyword>
<feature type="transmembrane region" description="Helical" evidence="8">
    <location>
        <begin position="201"/>
        <end position="219"/>
    </location>
</feature>
<dbReference type="InterPro" id="IPR038731">
    <property type="entry name" value="RgtA/B/C-like"/>
</dbReference>
<feature type="transmembrane region" description="Helical" evidence="8">
    <location>
        <begin position="16"/>
        <end position="35"/>
    </location>
</feature>
<dbReference type="PANTHER" id="PTHR33908">
    <property type="entry name" value="MANNOSYLTRANSFERASE YKCB-RELATED"/>
    <property type="match status" value="1"/>
</dbReference>
<feature type="transmembrane region" description="Helical" evidence="8">
    <location>
        <begin position="250"/>
        <end position="270"/>
    </location>
</feature>
<keyword evidence="2" id="KW-1003">Cell membrane</keyword>
<evidence type="ECO:0000256" key="8">
    <source>
        <dbReference type="SAM" id="Phobius"/>
    </source>
</evidence>
<name>A0A7C5R0J0_9PROT</name>
<dbReference type="GO" id="GO:0005886">
    <property type="term" value="C:plasma membrane"/>
    <property type="evidence" value="ECO:0007669"/>
    <property type="project" value="UniProtKB-SubCell"/>
</dbReference>
<keyword evidence="3" id="KW-0328">Glycosyltransferase</keyword>
<feature type="transmembrane region" description="Helical" evidence="8">
    <location>
        <begin position="80"/>
        <end position="98"/>
    </location>
</feature>
<dbReference type="AlphaFoldDB" id="A0A7C5R0J0"/>
<organism evidence="10">
    <name type="scientific">Hellea balneolensis</name>
    <dbReference type="NCBI Taxonomy" id="287478"/>
    <lineage>
        <taxon>Bacteria</taxon>
        <taxon>Pseudomonadati</taxon>
        <taxon>Pseudomonadota</taxon>
        <taxon>Alphaproteobacteria</taxon>
        <taxon>Maricaulales</taxon>
        <taxon>Robiginitomaculaceae</taxon>
        <taxon>Hellea</taxon>
    </lineage>
</organism>
<evidence type="ECO:0000256" key="6">
    <source>
        <dbReference type="ARBA" id="ARBA00022989"/>
    </source>
</evidence>
<reference evidence="10" key="1">
    <citation type="journal article" date="2020" name="mSystems">
        <title>Genome- and Community-Level Interaction Insights into Carbon Utilization and Element Cycling Functions of Hydrothermarchaeota in Hydrothermal Sediment.</title>
        <authorList>
            <person name="Zhou Z."/>
            <person name="Liu Y."/>
            <person name="Xu W."/>
            <person name="Pan J."/>
            <person name="Luo Z.H."/>
            <person name="Li M."/>
        </authorList>
    </citation>
    <scope>NUCLEOTIDE SEQUENCE [LARGE SCALE GENOMIC DNA]</scope>
    <source>
        <strain evidence="10">HyVt-485</strain>
    </source>
</reference>